<accession>A0A6I0F3B1</accession>
<name>A0A6I0F3B1_9FIRM</name>
<feature type="domain" description="Putative Se/S carrier protein-like" evidence="1">
    <location>
        <begin position="5"/>
        <end position="73"/>
    </location>
</feature>
<evidence type="ECO:0000259" key="1">
    <source>
        <dbReference type="Pfam" id="PF11823"/>
    </source>
</evidence>
<dbReference type="EMBL" id="WBZC01000044">
    <property type="protein sequence ID" value="KAB3532909.1"/>
    <property type="molecule type" value="Genomic_DNA"/>
</dbReference>
<keyword evidence="3" id="KW-1185">Reference proteome</keyword>
<proteinExistence type="predicted"/>
<gene>
    <name evidence="2" type="ORF">F8154_11205</name>
</gene>
<dbReference type="OrthoDB" id="3192849at2"/>
<dbReference type="Proteomes" id="UP000432715">
    <property type="component" value="Unassembled WGS sequence"/>
</dbReference>
<dbReference type="Pfam" id="PF11823">
    <property type="entry name" value="Se_S_carrier"/>
    <property type="match status" value="1"/>
</dbReference>
<comment type="caution">
    <text evidence="2">The sequence shown here is derived from an EMBL/GenBank/DDBJ whole genome shotgun (WGS) entry which is preliminary data.</text>
</comment>
<dbReference type="InterPro" id="IPR021778">
    <property type="entry name" value="Se/S_carrier-like"/>
</dbReference>
<protein>
    <submittedName>
        <fullName evidence="2">DUF3343 domain-containing protein</fullName>
    </submittedName>
</protein>
<dbReference type="AlphaFoldDB" id="A0A6I0F3B1"/>
<organism evidence="2 3">
    <name type="scientific">Alkaliphilus pronyensis</name>
    <dbReference type="NCBI Taxonomy" id="1482732"/>
    <lineage>
        <taxon>Bacteria</taxon>
        <taxon>Bacillati</taxon>
        <taxon>Bacillota</taxon>
        <taxon>Clostridia</taxon>
        <taxon>Peptostreptococcales</taxon>
        <taxon>Natronincolaceae</taxon>
        <taxon>Alkaliphilus</taxon>
    </lineage>
</organism>
<evidence type="ECO:0000313" key="2">
    <source>
        <dbReference type="EMBL" id="KAB3532909.1"/>
    </source>
</evidence>
<sequence length="92" mass="10760">MNNFYCVMTFHSTYHALNFEKVLKDLNYEVRLMPVPRQVSSSCGTAAEFPCEKKEEILKICLSNQIEMDNTYKIESQSKSNWFVKLINGKKE</sequence>
<evidence type="ECO:0000313" key="3">
    <source>
        <dbReference type="Proteomes" id="UP000432715"/>
    </source>
</evidence>
<reference evidence="2 3" key="1">
    <citation type="submission" date="2019-10" db="EMBL/GenBank/DDBJ databases">
        <title>Alkaliphilus serpentinus sp. nov. and Alkaliphilus pronyensis sp. nov., two novel anaerobic alkaliphilic species isolated from the serpentinized-hosted hydrothermal field of the Prony Bay (New Caledonia).</title>
        <authorList>
            <person name="Postec A."/>
        </authorList>
    </citation>
    <scope>NUCLEOTIDE SEQUENCE [LARGE SCALE GENOMIC DNA]</scope>
    <source>
        <strain evidence="2 3">LacV</strain>
    </source>
</reference>